<dbReference type="EMBL" id="CP001932">
    <property type="protein sequence ID" value="ADD05457.1"/>
    <property type="molecule type" value="Genomic_DNA"/>
</dbReference>
<protein>
    <submittedName>
        <fullName evidence="3">Uncharacterized protein</fullName>
    </submittedName>
</protein>
<evidence type="ECO:0000313" key="3">
    <source>
        <dbReference type="EMBL" id="ADD05457.1"/>
    </source>
</evidence>
<reference evidence="3 5" key="2">
    <citation type="journal article" date="2012" name="BMC Genomics">
        <title>A comparative genomics perspective on the genetic content of the alkaliphilic haloarchaeon Natrialba magadii ATCC 43099T.</title>
        <authorList>
            <person name="Siddaramappa S."/>
            <person name="Challacombe J.F."/>
            <person name="Decastro R.E."/>
            <person name="Pfeiffer F."/>
            <person name="Sastre D.E."/>
            <person name="Gimenez M.I."/>
            <person name="Paggi R.A."/>
            <person name="Detter J.C."/>
            <person name="Davenport K.W."/>
            <person name="Goodwin L.A."/>
            <person name="Kyrpides N."/>
            <person name="Tapia R."/>
            <person name="Pitluck S."/>
            <person name="Lucas S."/>
            <person name="Woyke T."/>
            <person name="Maupin-Furlow J.A."/>
        </authorList>
    </citation>
    <scope>NUCLEOTIDE SEQUENCE [LARGE SCALE GENOMIC DNA]</scope>
    <source>
        <strain evidence="3">ATCC 43099</strain>
        <strain evidence="5">ATCC 43099 / DSM 3394 / CCM 3739 / CIP 104546 / IAM 13178 / JCM 8861 / NBRC 102185 / NCIMB 2190 / MS3</strain>
    </source>
</reference>
<dbReference type="KEGG" id="nmg:Nmag_1884"/>
<feature type="compositionally biased region" description="Polar residues" evidence="1">
    <location>
        <begin position="124"/>
        <end position="133"/>
    </location>
</feature>
<evidence type="ECO:0000313" key="6">
    <source>
        <dbReference type="Proteomes" id="UP000011543"/>
    </source>
</evidence>
<reference evidence="5" key="1">
    <citation type="submission" date="2010-02" db="EMBL/GenBank/DDBJ databases">
        <title>Complete sequence of chromosome of Natrialba magadii ATCC 43099.</title>
        <authorList>
            <consortium name="US DOE Joint Genome Institute"/>
            <person name="Lucas S."/>
            <person name="Copeland A."/>
            <person name="Lapidus A."/>
            <person name="Cheng J.-F."/>
            <person name="Bruce D."/>
            <person name="Goodwin L."/>
            <person name="Pitluck S."/>
            <person name="Davenport K."/>
            <person name="Saunders E."/>
            <person name="Detter J.C."/>
            <person name="Han C."/>
            <person name="Tapia R."/>
            <person name="Land M."/>
            <person name="Hauser L."/>
            <person name="Kyrpides N."/>
            <person name="Mikhailova N."/>
            <person name="De Castro R.E."/>
            <person name="Maupin-Furlow J.A."/>
            <person name="Woyke T."/>
        </authorList>
    </citation>
    <scope>NUCLEOTIDE SEQUENCE [LARGE SCALE GENOMIC DNA]</scope>
    <source>
        <strain evidence="5">ATCC 43099 / DSM 3394 / CCM 3739 / CIP 104546 / IAM 13178 / JCM 8861 / NBRC 102185 / NCIMB 2190 / MS3</strain>
    </source>
</reference>
<name>D3SV49_NATMM</name>
<dbReference type="GeneID" id="8824725"/>
<sequence length="133" mass="14618">MMWQDFVFMIGSGLSVVFLGPTLANASARIPLGTSIPSMTIGYVYTITFLTLGMTLSALGTFTAGTMWALIAMFRSPPARRFMRATGLDLLGSDLRRWLARRRPGHNVVDQYVRFDGGQDDPSSRQGHVNTAD</sequence>
<dbReference type="AlphaFoldDB" id="D3SV49"/>
<organism evidence="3 5">
    <name type="scientific">Natrialba magadii (strain ATCC 43099 / DSM 3394 / CCM 3739 / CIP 104546 / IAM 13178 / JCM 8861 / NBRC 102185 / NCIMB 2190 / MS3)</name>
    <name type="common">Natronobacterium magadii</name>
    <dbReference type="NCBI Taxonomy" id="547559"/>
    <lineage>
        <taxon>Archaea</taxon>
        <taxon>Methanobacteriati</taxon>
        <taxon>Methanobacteriota</taxon>
        <taxon>Stenosarchaea group</taxon>
        <taxon>Halobacteria</taxon>
        <taxon>Halobacteriales</taxon>
        <taxon>Natrialbaceae</taxon>
        <taxon>Natrialba</taxon>
    </lineage>
</organism>
<proteinExistence type="predicted"/>
<feature type="transmembrane region" description="Helical" evidence="2">
    <location>
        <begin position="42"/>
        <end position="74"/>
    </location>
</feature>
<dbReference type="RefSeq" id="WP_004267559.1">
    <property type="nucleotide sequence ID" value="NC_013922.1"/>
</dbReference>
<evidence type="ECO:0000256" key="1">
    <source>
        <dbReference type="SAM" id="MobiDB-lite"/>
    </source>
</evidence>
<dbReference type="Proteomes" id="UP000001879">
    <property type="component" value="Chromosome"/>
</dbReference>
<dbReference type="EMBL" id="AOHS01000037">
    <property type="protein sequence ID" value="ELY29229.1"/>
    <property type="molecule type" value="Genomic_DNA"/>
</dbReference>
<accession>D3SV49</accession>
<evidence type="ECO:0000313" key="5">
    <source>
        <dbReference type="Proteomes" id="UP000001879"/>
    </source>
</evidence>
<keyword evidence="2" id="KW-0812">Transmembrane</keyword>
<reference evidence="3" key="4">
    <citation type="submission" date="2016-09" db="EMBL/GenBank/DDBJ databases">
        <authorList>
            <person name="Pfeiffer F."/>
        </authorList>
    </citation>
    <scope>NUCLEOTIDE SEQUENCE</scope>
    <source>
        <strain evidence="3">ATCC 43099</strain>
    </source>
</reference>
<dbReference type="HOGENOM" id="CLU_154337_1_0_2"/>
<keyword evidence="2" id="KW-1133">Transmembrane helix</keyword>
<dbReference type="Proteomes" id="UP000011543">
    <property type="component" value="Unassembled WGS sequence"/>
</dbReference>
<dbReference type="OrthoDB" id="307345at2157"/>
<feature type="region of interest" description="Disordered" evidence="1">
    <location>
        <begin position="113"/>
        <end position="133"/>
    </location>
</feature>
<keyword evidence="2" id="KW-0472">Membrane</keyword>
<evidence type="ECO:0000313" key="4">
    <source>
        <dbReference type="EMBL" id="ELY29229.1"/>
    </source>
</evidence>
<dbReference type="PATRIC" id="fig|547559.17.peg.2163"/>
<keyword evidence="5" id="KW-1185">Reference proteome</keyword>
<dbReference type="eggNOG" id="arCOG10239">
    <property type="taxonomic scope" value="Archaea"/>
</dbReference>
<evidence type="ECO:0000256" key="2">
    <source>
        <dbReference type="SAM" id="Phobius"/>
    </source>
</evidence>
<reference evidence="4 6" key="3">
    <citation type="journal article" date="2014" name="PLoS Genet.">
        <title>Phylogenetically driven sequencing of extremely halophilic archaea reveals strategies for static and dynamic osmo-response.</title>
        <authorList>
            <person name="Becker E.A."/>
            <person name="Seitzer P.M."/>
            <person name="Tritt A."/>
            <person name="Larsen D."/>
            <person name="Krusor M."/>
            <person name="Yao A.I."/>
            <person name="Wu D."/>
            <person name="Madern D."/>
            <person name="Eisen J.A."/>
            <person name="Darling A.E."/>
            <person name="Facciotti M.T."/>
        </authorList>
    </citation>
    <scope>NUCLEOTIDE SEQUENCE [LARGE SCALE GENOMIC DNA]</scope>
    <source>
        <strain evidence="6">ATCC 43099 / DSM 3394 / CCM 3739 / CIP 104546 / IAM 13178 / JCM 8861 / NBRC 102185 / NCIMB 2190 / MS3</strain>
        <strain evidence="4">MS-3</strain>
    </source>
</reference>
<gene>
    <name evidence="3" type="ordered locus">Nmag_1884</name>
    <name evidence="4" type="ORF">C500_10945</name>
</gene>
<dbReference type="PaxDb" id="547559-Nmag_1884"/>